<evidence type="ECO:0000313" key="3">
    <source>
        <dbReference type="EMBL" id="GAM55105.1"/>
    </source>
</evidence>
<dbReference type="InterPro" id="IPR036514">
    <property type="entry name" value="SGNH_hydro_sf"/>
</dbReference>
<dbReference type="Pfam" id="PF00657">
    <property type="entry name" value="Lipase_GDSL"/>
    <property type="match status" value="1"/>
</dbReference>
<dbReference type="Proteomes" id="UP000031671">
    <property type="component" value="Unassembled WGS sequence"/>
</dbReference>
<dbReference type="PANTHER" id="PTHR22835">
    <property type="entry name" value="ZINC FINGER FYVE DOMAIN CONTAINING PROTEIN"/>
    <property type="match status" value="1"/>
</dbReference>
<reference evidence="3 4" key="2">
    <citation type="submission" date="2015-01" db="EMBL/GenBank/DDBJ databases">
        <authorList>
            <consortium name="NBRP consortium"/>
            <person name="Sawabe T."/>
            <person name="Meirelles P."/>
            <person name="Feng G."/>
            <person name="Sayaka M."/>
            <person name="Hattori M."/>
            <person name="Ohkuma M."/>
        </authorList>
    </citation>
    <scope>NUCLEOTIDE SEQUENCE [LARGE SCALE GENOMIC DNA]</scope>
    <source>
        <strain evidence="4">JCM 19231</strain>
    </source>
</reference>
<proteinExistence type="inferred from homology"/>
<protein>
    <submittedName>
        <fullName evidence="3">Phospholipase</fullName>
    </submittedName>
</protein>
<evidence type="ECO:0000256" key="2">
    <source>
        <dbReference type="SAM" id="SignalP"/>
    </source>
</evidence>
<name>A0A0B8NK63_9VIBR</name>
<keyword evidence="4" id="KW-1185">Reference proteome</keyword>
<gene>
    <name evidence="3" type="ORF">JCM19231_1921</name>
</gene>
<dbReference type="RefSeq" id="WP_261837294.1">
    <property type="nucleotide sequence ID" value="NZ_AP024882.1"/>
</dbReference>
<dbReference type="InterPro" id="IPR001087">
    <property type="entry name" value="GDSL"/>
</dbReference>
<dbReference type="CDD" id="cd01846">
    <property type="entry name" value="fatty_acyltransferase_like"/>
    <property type="match status" value="1"/>
</dbReference>
<comment type="caution">
    <text evidence="3">The sequence shown here is derived from an EMBL/GenBank/DDBJ whole genome shotgun (WGS) entry which is preliminary data.</text>
</comment>
<comment type="similarity">
    <text evidence="1">Belongs to the 'GDSL' lipolytic enzyme family.</text>
</comment>
<dbReference type="PANTHER" id="PTHR22835:SF659">
    <property type="entry name" value="GDSL LIPASE_ACYLHYDROLASE, PUTATIVE (AFU_ORTHOLOGUE AFUA_2G00510)-RELATED"/>
    <property type="match status" value="1"/>
</dbReference>
<dbReference type="EMBL" id="BBRZ01000010">
    <property type="protein sequence ID" value="GAM55105.1"/>
    <property type="molecule type" value="Genomic_DNA"/>
</dbReference>
<feature type="signal peptide" evidence="2">
    <location>
        <begin position="1"/>
        <end position="21"/>
    </location>
</feature>
<reference evidence="3 4" key="1">
    <citation type="submission" date="2015-01" db="EMBL/GenBank/DDBJ databases">
        <title>Vibrio sp. C1 JCM 19231 whole genome shotgun sequence.</title>
        <authorList>
            <person name="Sawabe T."/>
            <person name="Meirelles P."/>
            <person name="Feng G."/>
            <person name="Sayaka M."/>
            <person name="Hattori M."/>
            <person name="Ohkuma M."/>
        </authorList>
    </citation>
    <scope>NUCLEOTIDE SEQUENCE [LARGE SCALE GENOMIC DNA]</scope>
    <source>
        <strain evidence="4">JCM 19231</strain>
    </source>
</reference>
<organism evidence="3 4">
    <name type="scientific">Vibrio ishigakensis</name>
    <dbReference type="NCBI Taxonomy" id="1481914"/>
    <lineage>
        <taxon>Bacteria</taxon>
        <taxon>Pseudomonadati</taxon>
        <taxon>Pseudomonadota</taxon>
        <taxon>Gammaproteobacteria</taxon>
        <taxon>Vibrionales</taxon>
        <taxon>Vibrionaceae</taxon>
        <taxon>Vibrio</taxon>
    </lineage>
</organism>
<dbReference type="AlphaFoldDB" id="A0A0B8NK63"/>
<dbReference type="GO" id="GO:0016788">
    <property type="term" value="F:hydrolase activity, acting on ester bonds"/>
    <property type="evidence" value="ECO:0007669"/>
    <property type="project" value="InterPro"/>
</dbReference>
<feature type="chain" id="PRO_5002121614" evidence="2">
    <location>
        <begin position="22"/>
        <end position="342"/>
    </location>
</feature>
<keyword evidence="2" id="KW-0732">Signal</keyword>
<dbReference type="Gene3D" id="3.40.50.1110">
    <property type="entry name" value="SGNH hydrolase"/>
    <property type="match status" value="1"/>
</dbReference>
<evidence type="ECO:0000313" key="4">
    <source>
        <dbReference type="Proteomes" id="UP000031671"/>
    </source>
</evidence>
<sequence length="342" mass="36456">MKLLPLKVLGLSLILSNSAFADTPNYSNFYVFGDSLSDNGNLAQVQEIKPYVDSFTNGDVAVEYLAQELGIPLVPSGYLVALAVEGAPIIGSNFAVGGARALNNPDAGAAGNVINLSTQVDVFLQSQGVVQGNQIDPAALYFVGVGGNDIRDARAIIQDSIGKSGGFFARFEAYSQLADAVEANVTEVGKLASFGAKNIVVMNAPDIGLIPESDILSQSKLSEANNFSERFQARYLPQTATHLTKFYNTQLSQGLKLLQAQFPDSNIIEFDLFALEKKLVASPVSFGFSEIDLACANIFTGGPINDPTFVCPGFLYFDEIHPTTQGHSVIAQGLLEAIQDDD</sequence>
<dbReference type="SUPFAM" id="SSF52266">
    <property type="entry name" value="SGNH hydrolase"/>
    <property type="match status" value="1"/>
</dbReference>
<evidence type="ECO:0000256" key="1">
    <source>
        <dbReference type="ARBA" id="ARBA00008668"/>
    </source>
</evidence>
<accession>A0A0B8NK63</accession>